<keyword evidence="3" id="KW-1185">Reference proteome</keyword>
<sequence length="103" mass="11678">MKRIRVIVPLAPAKPMASPMEQPPHHKHPPSIRHNQGKVSDLRDQKKEATEDSEEPEFEDVNHGSDRKGNRKEEEERQEGKNGMPGSRALNVLVSPNRPIEMS</sequence>
<proteinExistence type="predicted"/>
<reference evidence="2 3" key="1">
    <citation type="journal article" date="2016" name="Mol. Biol. Evol.">
        <title>Comparative Genomics of Early-Diverging Mushroom-Forming Fungi Provides Insights into the Origins of Lignocellulose Decay Capabilities.</title>
        <authorList>
            <person name="Nagy L.G."/>
            <person name="Riley R."/>
            <person name="Tritt A."/>
            <person name="Adam C."/>
            <person name="Daum C."/>
            <person name="Floudas D."/>
            <person name="Sun H."/>
            <person name="Yadav J.S."/>
            <person name="Pangilinan J."/>
            <person name="Larsson K.H."/>
            <person name="Matsuura K."/>
            <person name="Barry K."/>
            <person name="Labutti K."/>
            <person name="Kuo R."/>
            <person name="Ohm R.A."/>
            <person name="Bhattacharya S.S."/>
            <person name="Shirouzu T."/>
            <person name="Yoshinaga Y."/>
            <person name="Martin F.M."/>
            <person name="Grigoriev I.V."/>
            <person name="Hibbett D.S."/>
        </authorList>
    </citation>
    <scope>NUCLEOTIDE SEQUENCE [LARGE SCALE GENOMIC DNA]</scope>
    <source>
        <strain evidence="2 3">HHB10207 ss-3</strain>
    </source>
</reference>
<organism evidence="2 3">
    <name type="scientific">Sistotremastrum suecicum HHB10207 ss-3</name>
    <dbReference type="NCBI Taxonomy" id="1314776"/>
    <lineage>
        <taxon>Eukaryota</taxon>
        <taxon>Fungi</taxon>
        <taxon>Dikarya</taxon>
        <taxon>Basidiomycota</taxon>
        <taxon>Agaricomycotina</taxon>
        <taxon>Agaricomycetes</taxon>
        <taxon>Sistotremastrales</taxon>
        <taxon>Sistotremastraceae</taxon>
        <taxon>Sistotremastrum</taxon>
    </lineage>
</organism>
<feature type="region of interest" description="Disordered" evidence="1">
    <location>
        <begin position="1"/>
        <end position="103"/>
    </location>
</feature>
<evidence type="ECO:0000313" key="2">
    <source>
        <dbReference type="EMBL" id="KZT34069.1"/>
    </source>
</evidence>
<dbReference type="AlphaFoldDB" id="A0A165Z8Z3"/>
<accession>A0A165Z8Z3</accession>
<dbReference type="Proteomes" id="UP000076798">
    <property type="component" value="Unassembled WGS sequence"/>
</dbReference>
<name>A0A165Z8Z3_9AGAM</name>
<evidence type="ECO:0000256" key="1">
    <source>
        <dbReference type="SAM" id="MobiDB-lite"/>
    </source>
</evidence>
<dbReference type="EMBL" id="KV428202">
    <property type="protein sequence ID" value="KZT34069.1"/>
    <property type="molecule type" value="Genomic_DNA"/>
</dbReference>
<feature type="compositionally biased region" description="Basic and acidic residues" evidence="1">
    <location>
        <begin position="40"/>
        <end position="50"/>
    </location>
</feature>
<protein>
    <submittedName>
        <fullName evidence="2">Uncharacterized protein</fullName>
    </submittedName>
</protein>
<evidence type="ECO:0000313" key="3">
    <source>
        <dbReference type="Proteomes" id="UP000076798"/>
    </source>
</evidence>
<feature type="compositionally biased region" description="Basic and acidic residues" evidence="1">
    <location>
        <begin position="60"/>
        <end position="80"/>
    </location>
</feature>
<gene>
    <name evidence="2" type="ORF">SISSUDRAFT_1053402</name>
</gene>